<dbReference type="GO" id="GO:0005737">
    <property type="term" value="C:cytoplasm"/>
    <property type="evidence" value="ECO:0007669"/>
    <property type="project" value="UniProtKB-SubCell"/>
</dbReference>
<evidence type="ECO:0000313" key="8">
    <source>
        <dbReference type="EMBL" id="ART79336.1"/>
    </source>
</evidence>
<dbReference type="InterPro" id="IPR048373">
    <property type="entry name" value="ZapC_N"/>
</dbReference>
<evidence type="ECO:0000256" key="2">
    <source>
        <dbReference type="ARBA" id="ARBA00022618"/>
    </source>
</evidence>
<keyword evidence="4 5" id="KW-0131">Cell cycle</keyword>
<dbReference type="RefSeq" id="WP_086963019.1">
    <property type="nucleotide sequence ID" value="NZ_CP021376.1"/>
</dbReference>
<protein>
    <recommendedName>
        <fullName evidence="5">Cell division protein ZapC</fullName>
    </recommendedName>
</protein>
<gene>
    <name evidence="8" type="ORF">CBP12_03565</name>
</gene>
<dbReference type="KEGG" id="ocm:CBP12_03565"/>
<evidence type="ECO:0000313" key="9">
    <source>
        <dbReference type="Proteomes" id="UP000243793"/>
    </source>
</evidence>
<dbReference type="Pfam" id="PF21083">
    <property type="entry name" value="ZapC_N"/>
    <property type="match status" value="1"/>
</dbReference>
<dbReference type="Pfam" id="PF07126">
    <property type="entry name" value="ZapC_C"/>
    <property type="match status" value="1"/>
</dbReference>
<dbReference type="OrthoDB" id="5765005at2"/>
<feature type="domain" description="Cell-division protein ZapC N-terminal" evidence="7">
    <location>
        <begin position="3"/>
        <end position="87"/>
    </location>
</feature>
<keyword evidence="1 5" id="KW-0963">Cytoplasm</keyword>
<name>A0A1Y0CWR7_9GAMM</name>
<comment type="function">
    <text evidence="5">Contributes to the efficiency of the cell division process by stabilizing the polymeric form of the cell division protein FtsZ. Acts by promoting interactions between FtsZ protofilaments and suppressing the GTPase activity of FtsZ.</text>
</comment>
<keyword evidence="3 5" id="KW-0717">Septation</keyword>
<feature type="domain" description="Cell-division protein ZapC C-terminal" evidence="6">
    <location>
        <begin position="88"/>
        <end position="166"/>
    </location>
</feature>
<accession>A0A1Y0CWR7</accession>
<evidence type="ECO:0000256" key="1">
    <source>
        <dbReference type="ARBA" id="ARBA00022490"/>
    </source>
</evidence>
<evidence type="ECO:0000259" key="6">
    <source>
        <dbReference type="Pfam" id="PF07126"/>
    </source>
</evidence>
<proteinExistence type="inferred from homology"/>
<sequence length="178" mass="20035">MLLQPNDQWRWFMGEDQHLMLDLGEDMLFSSPYLAKHLVCSSSLEQRFSVEDTGLYYRFLDSLTGMGSSAQRVQAALNGVAVARFYKPLMPQSWFFEPQADYHQPELGELIGLDLVDEQLIMMVVETSPAACVCISLSGKRLLGGSKQLPNFGAIKVMNDRLVSLDKLSELQEIRQVG</sequence>
<evidence type="ECO:0000256" key="3">
    <source>
        <dbReference type="ARBA" id="ARBA00023210"/>
    </source>
</evidence>
<evidence type="ECO:0000256" key="4">
    <source>
        <dbReference type="ARBA" id="ARBA00023306"/>
    </source>
</evidence>
<dbReference type="InterPro" id="IPR009809">
    <property type="entry name" value="ZapC"/>
</dbReference>
<keyword evidence="2 5" id="KW-0132">Cell division</keyword>
<dbReference type="GO" id="GO:0000917">
    <property type="term" value="P:division septum assembly"/>
    <property type="evidence" value="ECO:0007669"/>
    <property type="project" value="UniProtKB-KW"/>
</dbReference>
<reference evidence="9" key="1">
    <citation type="submission" date="2017-05" db="EMBL/GenBank/DDBJ databases">
        <authorList>
            <person name="Sung H."/>
        </authorList>
    </citation>
    <scope>NUCLEOTIDE SEQUENCE [LARGE SCALE GENOMIC DNA]</scope>
    <source>
        <strain evidence="9">AMac2203</strain>
    </source>
</reference>
<evidence type="ECO:0000259" key="7">
    <source>
        <dbReference type="Pfam" id="PF21083"/>
    </source>
</evidence>
<dbReference type="AlphaFoldDB" id="A0A1Y0CWR7"/>
<dbReference type="EMBL" id="CP021376">
    <property type="protein sequence ID" value="ART79336.1"/>
    <property type="molecule type" value="Genomic_DNA"/>
</dbReference>
<keyword evidence="9" id="KW-1185">Reference proteome</keyword>
<dbReference type="Proteomes" id="UP000243793">
    <property type="component" value="Chromosome"/>
</dbReference>
<organism evidence="8 9">
    <name type="scientific">Oceanisphaera avium</name>
    <dbReference type="NCBI Taxonomy" id="1903694"/>
    <lineage>
        <taxon>Bacteria</taxon>
        <taxon>Pseudomonadati</taxon>
        <taxon>Pseudomonadota</taxon>
        <taxon>Gammaproteobacteria</taxon>
        <taxon>Aeromonadales</taxon>
        <taxon>Aeromonadaceae</taxon>
        <taxon>Oceanisphaera</taxon>
    </lineage>
</organism>
<comment type="subcellular location">
    <subcellularLocation>
        <location evidence="5">Cytoplasm</location>
    </subcellularLocation>
</comment>
<dbReference type="InterPro" id="IPR048372">
    <property type="entry name" value="ZapC_C"/>
</dbReference>
<evidence type="ECO:0000256" key="5">
    <source>
        <dbReference type="PIRNR" id="PIRNR010252"/>
    </source>
</evidence>
<comment type="similarity">
    <text evidence="5">Belongs to the ZapC family.</text>
</comment>
<dbReference type="PIRSF" id="PIRSF010252">
    <property type="entry name" value="ZapC"/>
    <property type="match status" value="1"/>
</dbReference>